<dbReference type="SUPFAM" id="SSF52172">
    <property type="entry name" value="CheY-like"/>
    <property type="match status" value="1"/>
</dbReference>
<evidence type="ECO:0000256" key="5">
    <source>
        <dbReference type="ARBA" id="ARBA00022553"/>
    </source>
</evidence>
<dbReference type="Gene3D" id="3.40.50.300">
    <property type="entry name" value="P-loop containing nucleotide triphosphate hydrolases"/>
    <property type="match status" value="1"/>
</dbReference>
<evidence type="ECO:0000256" key="1">
    <source>
        <dbReference type="ARBA" id="ARBA00004496"/>
    </source>
</evidence>
<keyword evidence="8" id="KW-0902">Two-component regulatory system</keyword>
<dbReference type="InterPro" id="IPR025662">
    <property type="entry name" value="Sigma_54_int_dom_ATP-bd_1"/>
</dbReference>
<keyword evidence="9" id="KW-0805">Transcription regulation</keyword>
<evidence type="ECO:0000313" key="21">
    <source>
        <dbReference type="Proteomes" id="UP000198894"/>
    </source>
</evidence>
<feature type="domain" description="Response regulatory" evidence="19">
    <location>
        <begin position="28"/>
        <end position="145"/>
    </location>
</feature>
<organism evidence="20 21">
    <name type="scientific">Mesorhizobium muleiense</name>
    <dbReference type="NCBI Taxonomy" id="1004279"/>
    <lineage>
        <taxon>Bacteria</taxon>
        <taxon>Pseudomonadati</taxon>
        <taxon>Pseudomonadota</taxon>
        <taxon>Alphaproteobacteria</taxon>
        <taxon>Hyphomicrobiales</taxon>
        <taxon>Phyllobacteriaceae</taxon>
        <taxon>Mesorhizobium</taxon>
    </lineage>
</organism>
<dbReference type="CDD" id="cd00009">
    <property type="entry name" value="AAA"/>
    <property type="match status" value="1"/>
</dbReference>
<dbReference type="InterPro" id="IPR002197">
    <property type="entry name" value="HTH_Fis"/>
</dbReference>
<evidence type="ECO:0000256" key="13">
    <source>
        <dbReference type="ARBA" id="ARBA00023231"/>
    </source>
</evidence>
<sequence>MIHRVPHWVGTVGWAYWASIVEPVMTGSILIVDDDPVQRRLLEAAVTKFGHSAIITDGGEAGLDALDGPKARDVSVVILDLVMPGLDGIGVLKAMRERGIQVPVIVQTAQGGIETVVSAMRHGAFDFVVKPASPDRLHASIGNALKVEAVEGEVKRTSRRRGGHLTFKDMITHSPAMDRVIRLGQKAAASNIPILIEGESGVGKELVARAIQGSGDRRSKPFVTVNCGAIPDNLVESILFGHEKGSFTGATEKHTGKFVEAHSGTLFLDEIGDLPLDVQVKLLRAVQDGEVDPVGGRSTVRVDIRLISATHRNLLQQVKDGKFREDLFYRLNVYPIFVPPLRDRRDDIPYLVEHFLDKVAPTGPRHRLHGISAAALAMLQAYDWPGNIRQLENAVFRASVLCEGDLLTEEEFPQIRAQVEGTVNLDAHDWLPALPLVTEPLGEGANNGIAVTEPDPPARQQPRFGTLRALDERGNVRALADVELEMIKLAIDHYSGQMSEVARRLGIGRSTLYRKLKEYGIDPETGRIDRLAS</sequence>
<dbReference type="PANTHER" id="PTHR32071">
    <property type="entry name" value="TRANSCRIPTIONAL REGULATORY PROTEIN"/>
    <property type="match status" value="1"/>
</dbReference>
<dbReference type="Gene3D" id="1.10.8.60">
    <property type="match status" value="1"/>
</dbReference>
<dbReference type="PRINTS" id="PR01590">
    <property type="entry name" value="HTHFIS"/>
</dbReference>
<dbReference type="InterPro" id="IPR027417">
    <property type="entry name" value="P-loop_NTPase"/>
</dbReference>
<dbReference type="InterPro" id="IPR002078">
    <property type="entry name" value="Sigma_54_int"/>
</dbReference>
<keyword evidence="5 17" id="KW-0597">Phosphoprotein</keyword>
<dbReference type="GO" id="GO:0043565">
    <property type="term" value="F:sequence-specific DNA binding"/>
    <property type="evidence" value="ECO:0007669"/>
    <property type="project" value="InterPro"/>
</dbReference>
<dbReference type="Pfam" id="PF00158">
    <property type="entry name" value="Sigma54_activat"/>
    <property type="match status" value="1"/>
</dbReference>
<keyword evidence="10 20" id="KW-0238">DNA-binding</keyword>
<dbReference type="InterPro" id="IPR003593">
    <property type="entry name" value="AAA+_ATPase"/>
</dbReference>
<evidence type="ECO:0000256" key="15">
    <source>
        <dbReference type="ARBA" id="ARBA00031910"/>
    </source>
</evidence>
<dbReference type="InterPro" id="IPR011006">
    <property type="entry name" value="CheY-like_superfamily"/>
</dbReference>
<accession>A0A1G8W5V7</accession>
<dbReference type="SUPFAM" id="SSF46689">
    <property type="entry name" value="Homeodomain-like"/>
    <property type="match status" value="1"/>
</dbReference>
<dbReference type="PANTHER" id="PTHR32071:SF95">
    <property type="entry name" value="DNA-BINDING TRANSCRIPTIONAL REGULATOR NTRC"/>
    <property type="match status" value="1"/>
</dbReference>
<dbReference type="AlphaFoldDB" id="A0A1G8W5V7"/>
<evidence type="ECO:0000256" key="8">
    <source>
        <dbReference type="ARBA" id="ARBA00023012"/>
    </source>
</evidence>
<dbReference type="FunFam" id="3.40.50.300:FF:000006">
    <property type="entry name" value="DNA-binding transcriptional regulator NtrC"/>
    <property type="match status" value="1"/>
</dbReference>
<evidence type="ECO:0000256" key="12">
    <source>
        <dbReference type="ARBA" id="ARBA00023163"/>
    </source>
</evidence>
<evidence type="ECO:0000256" key="10">
    <source>
        <dbReference type="ARBA" id="ARBA00023125"/>
    </source>
</evidence>
<evidence type="ECO:0000256" key="17">
    <source>
        <dbReference type="PROSITE-ProRule" id="PRU00169"/>
    </source>
</evidence>
<feature type="modified residue" description="4-aspartylphosphate" evidence="17">
    <location>
        <position position="80"/>
    </location>
</feature>
<dbReference type="Pfam" id="PF25601">
    <property type="entry name" value="AAA_lid_14"/>
    <property type="match status" value="1"/>
</dbReference>
<feature type="domain" description="Sigma-54 factor interaction" evidence="18">
    <location>
        <begin position="170"/>
        <end position="400"/>
    </location>
</feature>
<keyword evidence="7" id="KW-0067">ATP-binding</keyword>
<dbReference type="InterPro" id="IPR025944">
    <property type="entry name" value="Sigma_54_int_dom_CS"/>
</dbReference>
<protein>
    <recommendedName>
        <fullName evidence="2">DNA-binding transcriptional regulator NtrC</fullName>
    </recommendedName>
    <alternativeName>
        <fullName evidence="14">Nitrogen regulation protein NR(I)</fullName>
    </alternativeName>
    <alternativeName>
        <fullName evidence="15">Nitrogen regulator I</fullName>
    </alternativeName>
</protein>
<evidence type="ECO:0000256" key="9">
    <source>
        <dbReference type="ARBA" id="ARBA00023015"/>
    </source>
</evidence>
<dbReference type="PROSITE" id="PS50045">
    <property type="entry name" value="SIGMA54_INTERACT_4"/>
    <property type="match status" value="1"/>
</dbReference>
<keyword evidence="11" id="KW-0010">Activator</keyword>
<dbReference type="PROSITE" id="PS00675">
    <property type="entry name" value="SIGMA54_INTERACT_1"/>
    <property type="match status" value="1"/>
</dbReference>
<dbReference type="InterPro" id="IPR058031">
    <property type="entry name" value="AAA_lid_NorR"/>
</dbReference>
<name>A0A1G8W5V7_9HYPH</name>
<reference evidence="21" key="1">
    <citation type="submission" date="2016-10" db="EMBL/GenBank/DDBJ databases">
        <authorList>
            <person name="Varghese N."/>
            <person name="Submissions S."/>
        </authorList>
    </citation>
    <scope>NUCLEOTIDE SEQUENCE [LARGE SCALE GENOMIC DNA]</scope>
    <source>
        <strain evidence="21">CGMCC 1.11022</strain>
    </source>
</reference>
<evidence type="ECO:0000256" key="16">
    <source>
        <dbReference type="ARBA" id="ARBA00043886"/>
    </source>
</evidence>
<proteinExistence type="predicted"/>
<dbReference type="GO" id="GO:0000160">
    <property type="term" value="P:phosphorelay signal transduction system"/>
    <property type="evidence" value="ECO:0007669"/>
    <property type="project" value="UniProtKB-KW"/>
</dbReference>
<dbReference type="InterPro" id="IPR001789">
    <property type="entry name" value="Sig_transdc_resp-reg_receiver"/>
</dbReference>
<evidence type="ECO:0000256" key="14">
    <source>
        <dbReference type="ARBA" id="ARBA00029881"/>
    </source>
</evidence>
<dbReference type="Gene3D" id="1.10.10.60">
    <property type="entry name" value="Homeodomain-like"/>
    <property type="match status" value="1"/>
</dbReference>
<dbReference type="Gene3D" id="3.40.50.2300">
    <property type="match status" value="1"/>
</dbReference>
<evidence type="ECO:0000256" key="4">
    <source>
        <dbReference type="ARBA" id="ARBA00022491"/>
    </source>
</evidence>
<evidence type="ECO:0000259" key="18">
    <source>
        <dbReference type="PROSITE" id="PS50045"/>
    </source>
</evidence>
<dbReference type="SMART" id="SM00448">
    <property type="entry name" value="REC"/>
    <property type="match status" value="1"/>
</dbReference>
<keyword evidence="3" id="KW-0963">Cytoplasm</keyword>
<dbReference type="GO" id="GO:0005524">
    <property type="term" value="F:ATP binding"/>
    <property type="evidence" value="ECO:0007669"/>
    <property type="project" value="UniProtKB-KW"/>
</dbReference>
<dbReference type="EMBL" id="FNEE01000008">
    <property type="protein sequence ID" value="SDJ73678.1"/>
    <property type="molecule type" value="Genomic_DNA"/>
</dbReference>
<evidence type="ECO:0000256" key="7">
    <source>
        <dbReference type="ARBA" id="ARBA00022840"/>
    </source>
</evidence>
<keyword evidence="21" id="KW-1185">Reference proteome</keyword>
<evidence type="ECO:0000256" key="6">
    <source>
        <dbReference type="ARBA" id="ARBA00022741"/>
    </source>
</evidence>
<dbReference type="GO" id="GO:0006355">
    <property type="term" value="P:regulation of DNA-templated transcription"/>
    <property type="evidence" value="ECO:0007669"/>
    <property type="project" value="InterPro"/>
</dbReference>
<evidence type="ECO:0000313" key="20">
    <source>
        <dbReference type="EMBL" id="SDJ73678.1"/>
    </source>
</evidence>
<keyword evidence="6" id="KW-0547">Nucleotide-binding</keyword>
<dbReference type="Pfam" id="PF00072">
    <property type="entry name" value="Response_reg"/>
    <property type="match status" value="1"/>
</dbReference>
<gene>
    <name evidence="20" type="ORF">SAMN05428953_108207</name>
</gene>
<evidence type="ECO:0000256" key="3">
    <source>
        <dbReference type="ARBA" id="ARBA00022490"/>
    </source>
</evidence>
<keyword evidence="4" id="KW-0678">Repressor</keyword>
<comment type="subcellular location">
    <subcellularLocation>
        <location evidence="1">Cytoplasm</location>
    </subcellularLocation>
</comment>
<dbReference type="GO" id="GO:0005737">
    <property type="term" value="C:cytoplasm"/>
    <property type="evidence" value="ECO:0007669"/>
    <property type="project" value="UniProtKB-SubCell"/>
</dbReference>
<comment type="function">
    <text evidence="16">Member of the two-component regulatory system NtrB/NtrC, which controls expression of the nitrogen-regulated (ntr) genes in response to nitrogen limitation. Phosphorylated NtrC binds directly to DNA and stimulates the formation of open promoter-sigma54-RNA polymerase complexes.</text>
</comment>
<dbReference type="PROSITE" id="PS50110">
    <property type="entry name" value="RESPONSE_REGULATORY"/>
    <property type="match status" value="1"/>
</dbReference>
<evidence type="ECO:0000256" key="11">
    <source>
        <dbReference type="ARBA" id="ARBA00023159"/>
    </source>
</evidence>
<keyword evidence="13" id="KW-0535">Nitrogen fixation</keyword>
<dbReference type="Proteomes" id="UP000198894">
    <property type="component" value="Unassembled WGS sequence"/>
</dbReference>
<evidence type="ECO:0000256" key="2">
    <source>
        <dbReference type="ARBA" id="ARBA00019059"/>
    </source>
</evidence>
<dbReference type="SMART" id="SM00382">
    <property type="entry name" value="AAA"/>
    <property type="match status" value="1"/>
</dbReference>
<evidence type="ECO:0000259" key="19">
    <source>
        <dbReference type="PROSITE" id="PS50110"/>
    </source>
</evidence>
<keyword evidence="12" id="KW-0804">Transcription</keyword>
<dbReference type="Pfam" id="PF02954">
    <property type="entry name" value="HTH_8"/>
    <property type="match status" value="1"/>
</dbReference>
<dbReference type="SUPFAM" id="SSF52540">
    <property type="entry name" value="P-loop containing nucleoside triphosphate hydrolases"/>
    <property type="match status" value="1"/>
</dbReference>
<dbReference type="PROSITE" id="PS00688">
    <property type="entry name" value="SIGMA54_INTERACT_3"/>
    <property type="match status" value="1"/>
</dbReference>
<dbReference type="InterPro" id="IPR009057">
    <property type="entry name" value="Homeodomain-like_sf"/>
</dbReference>